<gene>
    <name evidence="1" type="ORF">ACFP3H_09950</name>
</gene>
<evidence type="ECO:0000313" key="2">
    <source>
        <dbReference type="Proteomes" id="UP001596223"/>
    </source>
</evidence>
<comment type="caution">
    <text evidence="1">The sequence shown here is derived from an EMBL/GenBank/DDBJ whole genome shotgun (WGS) entry which is preliminary data.</text>
</comment>
<keyword evidence="2" id="KW-1185">Reference proteome</keyword>
<name>A0ABW1JPK1_9NOCA</name>
<proteinExistence type="predicted"/>
<protein>
    <recommendedName>
        <fullName evidence="3">Minor tail protein</fullName>
    </recommendedName>
</protein>
<evidence type="ECO:0000313" key="1">
    <source>
        <dbReference type="EMBL" id="MFC6011372.1"/>
    </source>
</evidence>
<organism evidence="1 2">
    <name type="scientific">Nocardia lasii</name>
    <dbReference type="NCBI Taxonomy" id="1616107"/>
    <lineage>
        <taxon>Bacteria</taxon>
        <taxon>Bacillati</taxon>
        <taxon>Actinomycetota</taxon>
        <taxon>Actinomycetes</taxon>
        <taxon>Mycobacteriales</taxon>
        <taxon>Nocardiaceae</taxon>
        <taxon>Nocardia</taxon>
    </lineage>
</organism>
<dbReference type="RefSeq" id="WP_378602902.1">
    <property type="nucleotide sequence ID" value="NZ_JBHSQN010000004.1"/>
</dbReference>
<sequence length="318" mass="32709">MTGLAGPVGPTGEAARPFRWEGDVADQAALSAIGAKLGIAHSGKAWRVLSTGALVYWNGSGFDSFAEAFGAAGPDGESCSVTIGTVETGPVGSDLAVTVTGVAPNLVLNFVVPRGVQGKKGALGGPGPLRQSPDYLDGAHANRAVPMWDGALGKWKPTPYPGLRGPWTINDNHAWDGGAGFVASQSNISAATKVVAQLNVPAQDTAWRPMIFGGVVVGSRENYDQFTTRVDAEVRIGSPTGQLVALGSGQVTGIVSRARFQPFFGVRNLTPTSSVGVIPAGQSATFSVVLSRNAGTANYDYIMDDSEVVCLARPVGAV</sequence>
<evidence type="ECO:0008006" key="3">
    <source>
        <dbReference type="Google" id="ProtNLM"/>
    </source>
</evidence>
<dbReference type="EMBL" id="JBHSQN010000004">
    <property type="protein sequence ID" value="MFC6011372.1"/>
    <property type="molecule type" value="Genomic_DNA"/>
</dbReference>
<reference evidence="2" key="1">
    <citation type="journal article" date="2019" name="Int. J. Syst. Evol. Microbiol.">
        <title>The Global Catalogue of Microorganisms (GCM) 10K type strain sequencing project: providing services to taxonomists for standard genome sequencing and annotation.</title>
        <authorList>
            <consortium name="The Broad Institute Genomics Platform"/>
            <consortium name="The Broad Institute Genome Sequencing Center for Infectious Disease"/>
            <person name="Wu L."/>
            <person name="Ma J."/>
        </authorList>
    </citation>
    <scope>NUCLEOTIDE SEQUENCE [LARGE SCALE GENOMIC DNA]</scope>
    <source>
        <strain evidence="2">CCUG 36956</strain>
    </source>
</reference>
<accession>A0ABW1JPK1</accession>
<dbReference type="Proteomes" id="UP001596223">
    <property type="component" value="Unassembled WGS sequence"/>
</dbReference>